<sequence>MPDMWIKARRGSPCDKYNPLSHCSGKAEQKPQQKAGSGT</sequence>
<reference evidence="2 3" key="1">
    <citation type="submission" date="2012-11" db="EMBL/GenBank/DDBJ databases">
        <title>Whole genome sequence of Gluconacetobacter europaeus NBRC3261.</title>
        <authorList>
            <person name="Azuma Y."/>
            <person name="Higashiura N."/>
            <person name="Hirakawa H."/>
            <person name="Matsushita K."/>
        </authorList>
    </citation>
    <scope>NUCLEOTIDE SEQUENCE [LARGE SCALE GENOMIC DNA]</scope>
    <source>
        <strain evidence="2 3">NBRC 3261</strain>
    </source>
</reference>
<accession>A0A0D6Q4K1</accession>
<dbReference type="AlphaFoldDB" id="A0A0D6Q4K1"/>
<name>A0A0D6Q4K1_KOMEU</name>
<comment type="caution">
    <text evidence="2">The sequence shown here is derived from an EMBL/GenBank/DDBJ whole genome shotgun (WGS) entry which is preliminary data.</text>
</comment>
<dbReference type="EMBL" id="BANI01000264">
    <property type="protein sequence ID" value="GAN97900.1"/>
    <property type="molecule type" value="Genomic_DNA"/>
</dbReference>
<protein>
    <submittedName>
        <fullName evidence="2">Uncharacterized protein</fullName>
    </submittedName>
</protein>
<evidence type="ECO:0000313" key="3">
    <source>
        <dbReference type="Proteomes" id="UP000032675"/>
    </source>
</evidence>
<dbReference type="Proteomes" id="UP000032675">
    <property type="component" value="Unassembled WGS sequence"/>
</dbReference>
<proteinExistence type="predicted"/>
<feature type="region of interest" description="Disordered" evidence="1">
    <location>
        <begin position="1"/>
        <end position="39"/>
    </location>
</feature>
<evidence type="ECO:0000256" key="1">
    <source>
        <dbReference type="SAM" id="MobiDB-lite"/>
    </source>
</evidence>
<evidence type="ECO:0000313" key="2">
    <source>
        <dbReference type="EMBL" id="GAN97900.1"/>
    </source>
</evidence>
<organism evidence="2 3">
    <name type="scientific">Komagataeibacter europaeus NBRC 3261</name>
    <dbReference type="NCBI Taxonomy" id="1234669"/>
    <lineage>
        <taxon>Bacteria</taxon>
        <taxon>Pseudomonadati</taxon>
        <taxon>Pseudomonadota</taxon>
        <taxon>Alphaproteobacteria</taxon>
        <taxon>Acetobacterales</taxon>
        <taxon>Acetobacteraceae</taxon>
        <taxon>Komagataeibacter</taxon>
    </lineage>
</organism>
<gene>
    <name evidence="2" type="ORF">Geu3261_0312_001</name>
</gene>